<organism evidence="1 2">
    <name type="scientific">Penicillium nalgiovense</name>
    <dbReference type="NCBI Taxonomy" id="60175"/>
    <lineage>
        <taxon>Eukaryota</taxon>
        <taxon>Fungi</taxon>
        <taxon>Dikarya</taxon>
        <taxon>Ascomycota</taxon>
        <taxon>Pezizomycotina</taxon>
        <taxon>Eurotiomycetes</taxon>
        <taxon>Eurotiomycetidae</taxon>
        <taxon>Eurotiales</taxon>
        <taxon>Aspergillaceae</taxon>
        <taxon>Penicillium</taxon>
    </lineage>
</organism>
<proteinExistence type="predicted"/>
<dbReference type="OrthoDB" id="4364054at2759"/>
<dbReference type="Proteomes" id="UP001153461">
    <property type="component" value="Unassembled WGS sequence"/>
</dbReference>
<accession>A0A9W4ISJ3</accession>
<name>A0A9W4ISJ3_PENNA</name>
<dbReference type="AlphaFoldDB" id="A0A9W4ISJ3"/>
<sequence>MGHLRAMLKGGGLRGDKPFVDARLEQSGEVNPLQRFRLVEHWHEDRAGPANISHKLLFVEEDIREVVQEEISTKEELDALNKDANDAKDAKDAKEKLEGLNVKYWILAQKWWHCRSLLQDGF</sequence>
<evidence type="ECO:0000313" key="2">
    <source>
        <dbReference type="Proteomes" id="UP001153461"/>
    </source>
</evidence>
<gene>
    <name evidence="1" type="ORF">PNAL_LOCUS10778</name>
</gene>
<dbReference type="EMBL" id="CAJVNV010000646">
    <property type="protein sequence ID" value="CAG8338515.1"/>
    <property type="molecule type" value="Genomic_DNA"/>
</dbReference>
<protein>
    <submittedName>
        <fullName evidence="1">Uncharacterized protein</fullName>
    </submittedName>
</protein>
<comment type="caution">
    <text evidence="1">The sequence shown here is derived from an EMBL/GenBank/DDBJ whole genome shotgun (WGS) entry which is preliminary data.</text>
</comment>
<evidence type="ECO:0000313" key="1">
    <source>
        <dbReference type="EMBL" id="CAG8338515.1"/>
    </source>
</evidence>
<reference evidence="1" key="1">
    <citation type="submission" date="2021-07" db="EMBL/GenBank/DDBJ databases">
        <authorList>
            <person name="Branca A.L. A."/>
        </authorList>
    </citation>
    <scope>NUCLEOTIDE SEQUENCE</scope>
</reference>